<dbReference type="RefSeq" id="WP_149487679.1">
    <property type="nucleotide sequence ID" value="NZ_CP036150.1"/>
</dbReference>
<proteinExistence type="predicted"/>
<dbReference type="SUPFAM" id="SSF49879">
    <property type="entry name" value="SMAD/FHA domain"/>
    <property type="match status" value="1"/>
</dbReference>
<dbReference type="SMART" id="SM00267">
    <property type="entry name" value="GGDEF"/>
    <property type="match status" value="1"/>
</dbReference>
<evidence type="ECO:0000256" key="2">
    <source>
        <dbReference type="ARBA" id="ARBA00034247"/>
    </source>
</evidence>
<feature type="domain" description="GGDEF" evidence="4">
    <location>
        <begin position="190"/>
        <end position="321"/>
    </location>
</feature>
<dbReference type="CDD" id="cd00060">
    <property type="entry name" value="FHA"/>
    <property type="match status" value="1"/>
</dbReference>
<dbReference type="SUPFAM" id="SSF55073">
    <property type="entry name" value="Nucleotide cyclase"/>
    <property type="match status" value="1"/>
</dbReference>
<comment type="catalytic activity">
    <reaction evidence="2">
        <text>2 GTP = 3',3'-c-di-GMP + 2 diphosphate</text>
        <dbReference type="Rhea" id="RHEA:24898"/>
        <dbReference type="ChEBI" id="CHEBI:33019"/>
        <dbReference type="ChEBI" id="CHEBI:37565"/>
        <dbReference type="ChEBI" id="CHEBI:58805"/>
        <dbReference type="EC" id="2.7.7.65"/>
    </reaction>
</comment>
<dbReference type="GO" id="GO:0043709">
    <property type="term" value="P:cell adhesion involved in single-species biofilm formation"/>
    <property type="evidence" value="ECO:0007669"/>
    <property type="project" value="TreeGrafter"/>
</dbReference>
<dbReference type="NCBIfam" id="TIGR00254">
    <property type="entry name" value="GGDEF"/>
    <property type="match status" value="1"/>
</dbReference>
<dbReference type="OrthoDB" id="9779586at2"/>
<dbReference type="SMART" id="SM00240">
    <property type="entry name" value="FHA"/>
    <property type="match status" value="1"/>
</dbReference>
<protein>
    <recommendedName>
        <fullName evidence="1">diguanylate cyclase</fullName>
        <ecNumber evidence="1">2.7.7.65</ecNumber>
    </recommendedName>
</protein>
<reference evidence="5 6" key="1">
    <citation type="submission" date="2019-02" db="EMBL/GenBank/DDBJ databases">
        <title>Complete Genome Sequence and Methylome Analysis of free living Spirochaetas.</title>
        <authorList>
            <person name="Fomenkov A."/>
            <person name="Dubinina G."/>
            <person name="Leshcheva N."/>
            <person name="Mikheeva N."/>
            <person name="Grabovich M."/>
            <person name="Vincze T."/>
            <person name="Roberts R.J."/>
        </authorList>
    </citation>
    <scope>NUCLEOTIDE SEQUENCE [LARGE SCALE GENOMIC DNA]</scope>
    <source>
        <strain evidence="5 6">K2</strain>
    </source>
</reference>
<evidence type="ECO:0000313" key="5">
    <source>
        <dbReference type="EMBL" id="QEN09605.1"/>
    </source>
</evidence>
<dbReference type="CDD" id="cd01949">
    <property type="entry name" value="GGDEF"/>
    <property type="match status" value="1"/>
</dbReference>
<organism evidence="5 6">
    <name type="scientific">Oceanispirochaeta crateris</name>
    <dbReference type="NCBI Taxonomy" id="2518645"/>
    <lineage>
        <taxon>Bacteria</taxon>
        <taxon>Pseudomonadati</taxon>
        <taxon>Spirochaetota</taxon>
        <taxon>Spirochaetia</taxon>
        <taxon>Spirochaetales</taxon>
        <taxon>Spirochaetaceae</taxon>
        <taxon>Oceanispirochaeta</taxon>
    </lineage>
</organism>
<dbReference type="GO" id="GO:0052621">
    <property type="term" value="F:diguanylate cyclase activity"/>
    <property type="evidence" value="ECO:0007669"/>
    <property type="project" value="UniProtKB-EC"/>
</dbReference>
<dbReference type="InterPro" id="IPR000160">
    <property type="entry name" value="GGDEF_dom"/>
</dbReference>
<dbReference type="GO" id="GO:1902201">
    <property type="term" value="P:negative regulation of bacterial-type flagellum-dependent cell motility"/>
    <property type="evidence" value="ECO:0007669"/>
    <property type="project" value="TreeGrafter"/>
</dbReference>
<dbReference type="GO" id="GO:0005886">
    <property type="term" value="C:plasma membrane"/>
    <property type="evidence" value="ECO:0007669"/>
    <property type="project" value="TreeGrafter"/>
</dbReference>
<name>A0A5C1QNC9_9SPIO</name>
<feature type="domain" description="FHA" evidence="3">
    <location>
        <begin position="29"/>
        <end position="78"/>
    </location>
</feature>
<evidence type="ECO:0000256" key="1">
    <source>
        <dbReference type="ARBA" id="ARBA00012528"/>
    </source>
</evidence>
<dbReference type="InterPro" id="IPR000253">
    <property type="entry name" value="FHA_dom"/>
</dbReference>
<sequence length="334" mass="38097">MIHSKDSAAVQHFLFFLDKKMLLEPERIFRIGRDSSCEIVLDERTVSRVHAEVRMEGDKVRILDLDSTNGIQINYRSMKDHILQNEDRITIGPFILVYRELDHEGSIPLRSEENLLSETLVMESKIATILQSIKEEDVRNQLFELKHIINQSKEKLSRMAHIDRLTLLYNRRYFDDVLSREVERAKRYKQPLCLLLLDIDLFKNVNDVHGHPKGDQVLTEIASIISDNIRMIDIAARYGGEEIVVILPETDMDSALNVAEKLRGAVENDTPKRTGLKVTMSIGAASFIDTENAARDIVSRADAALYKAKERGRNRVAFFGEKEEPLDPGQAGPT</sequence>
<dbReference type="Pfam" id="PF00990">
    <property type="entry name" value="GGDEF"/>
    <property type="match status" value="1"/>
</dbReference>
<dbReference type="Gene3D" id="2.60.200.20">
    <property type="match status" value="1"/>
</dbReference>
<dbReference type="Pfam" id="PF00498">
    <property type="entry name" value="FHA"/>
    <property type="match status" value="1"/>
</dbReference>
<keyword evidence="6" id="KW-1185">Reference proteome</keyword>
<dbReference type="PROSITE" id="PS50887">
    <property type="entry name" value="GGDEF"/>
    <property type="match status" value="1"/>
</dbReference>
<dbReference type="Proteomes" id="UP000324209">
    <property type="component" value="Chromosome"/>
</dbReference>
<dbReference type="InterPro" id="IPR008984">
    <property type="entry name" value="SMAD_FHA_dom_sf"/>
</dbReference>
<dbReference type="EC" id="2.7.7.65" evidence="1"/>
<dbReference type="InterPro" id="IPR029787">
    <property type="entry name" value="Nucleotide_cyclase"/>
</dbReference>
<dbReference type="PANTHER" id="PTHR45138:SF9">
    <property type="entry name" value="DIGUANYLATE CYCLASE DGCM-RELATED"/>
    <property type="match status" value="1"/>
</dbReference>
<dbReference type="InterPro" id="IPR043128">
    <property type="entry name" value="Rev_trsase/Diguanyl_cyclase"/>
</dbReference>
<accession>A0A5C1QNC9</accession>
<dbReference type="PANTHER" id="PTHR45138">
    <property type="entry name" value="REGULATORY COMPONENTS OF SENSORY TRANSDUCTION SYSTEM"/>
    <property type="match status" value="1"/>
</dbReference>
<dbReference type="AlphaFoldDB" id="A0A5C1QNC9"/>
<evidence type="ECO:0000313" key="6">
    <source>
        <dbReference type="Proteomes" id="UP000324209"/>
    </source>
</evidence>
<dbReference type="Gene3D" id="3.30.70.270">
    <property type="match status" value="1"/>
</dbReference>
<dbReference type="PROSITE" id="PS50006">
    <property type="entry name" value="FHA_DOMAIN"/>
    <property type="match status" value="1"/>
</dbReference>
<gene>
    <name evidence="5" type="ORF">EXM22_17045</name>
</gene>
<evidence type="ECO:0000259" key="4">
    <source>
        <dbReference type="PROSITE" id="PS50887"/>
    </source>
</evidence>
<dbReference type="FunFam" id="3.30.70.270:FF:000001">
    <property type="entry name" value="Diguanylate cyclase domain protein"/>
    <property type="match status" value="1"/>
</dbReference>
<dbReference type="EMBL" id="CP036150">
    <property type="protein sequence ID" value="QEN09605.1"/>
    <property type="molecule type" value="Genomic_DNA"/>
</dbReference>
<dbReference type="InterPro" id="IPR050469">
    <property type="entry name" value="Diguanylate_Cyclase"/>
</dbReference>
<dbReference type="KEGG" id="ock:EXM22_17045"/>
<evidence type="ECO:0000259" key="3">
    <source>
        <dbReference type="PROSITE" id="PS50006"/>
    </source>
</evidence>